<feature type="binding site" evidence="10">
    <location>
        <position position="400"/>
    </location>
    <ligand>
        <name>FAD</name>
        <dbReference type="ChEBI" id="CHEBI:57692"/>
    </ligand>
</feature>
<evidence type="ECO:0000256" key="9">
    <source>
        <dbReference type="PIRSR" id="PIRSR000350-2"/>
    </source>
</evidence>
<evidence type="ECO:0000256" key="10">
    <source>
        <dbReference type="PIRSR" id="PIRSR000350-3"/>
    </source>
</evidence>
<dbReference type="InterPro" id="IPR016156">
    <property type="entry name" value="FAD/NAD-linked_Rdtase_dimer_sf"/>
</dbReference>
<feature type="binding site" evidence="10">
    <location>
        <begin position="253"/>
        <end position="260"/>
    </location>
    <ligand>
        <name>NAD(+)</name>
        <dbReference type="ChEBI" id="CHEBI:57540"/>
    </ligand>
</feature>
<feature type="binding site" evidence="10">
    <location>
        <begin position="406"/>
        <end position="409"/>
    </location>
    <ligand>
        <name>FAD</name>
        <dbReference type="ChEBI" id="CHEBI:57692"/>
    </ligand>
</feature>
<dbReference type="GO" id="GO:0004148">
    <property type="term" value="F:dihydrolipoyl dehydrogenase (NADH) activity"/>
    <property type="evidence" value="ECO:0007669"/>
    <property type="project" value="UniProtKB-EC"/>
</dbReference>
<sequence>LLLAFTFFYCRILFEFCHLSGLSTVNLVIFYLSNKFVIYAAMLRLGSSIIKKHFQALLRNDNWIQFRKFSSSSEDVDIVVIGSGPGGYVAAIKAAQLGMKTVCVEKDNTLGGTCLNVGCIPSKALLNNSHIYEQFASGHFAKHGIEGTASLNLAAMMEQKSNAVKMLTGGIAALFKANKVTHMQGHGTITAKNEVTVQKSDGQQEKVKTKNILIATGSEVTPFPGIEIDEQYFLTSTGALSLNRVPKHMVVIGAGVIGVELVSFVQIKYCLQGSVWHRLGAEVTAVEFLGYIGGVGIDMEVSRNFQRTLSRSGMKFKLNTKVLSATKVSNDLIKVTMEGVKQGSKKEELECDALMVCVGRRPYTHNLGLENVGIQLDNKGRVPVNKRFQTSVPNIYAIGDCIEGPMLAHKAEDEGIICVEGINGGVVHIDYNCIPSVIYTHPEVAWVGKSEEQLKEQGVKYKIGKFPFVANSRAKAVNDVDGFVKILGDAETDRILGAHVIGPNAGEMIAEAVIALEYGASCEDVARVCHAHPTLSEAFREANLQAYCGKAINFT</sequence>
<gene>
    <name evidence="15" type="primary">dld-1</name>
    <name evidence="15" type="ORF">T12_9626</name>
</gene>
<dbReference type="STRING" id="990121.A0A0V1A9E5"/>
<feature type="disulfide bond" description="Redox-active" evidence="11">
    <location>
        <begin position="114"/>
        <end position="119"/>
    </location>
</feature>
<evidence type="ECO:0000256" key="11">
    <source>
        <dbReference type="PIRSR" id="PIRSR000350-4"/>
    </source>
</evidence>
<evidence type="ECO:0000313" key="15">
    <source>
        <dbReference type="EMBL" id="KRY21463.1"/>
    </source>
</evidence>
<dbReference type="Gene3D" id="3.50.50.60">
    <property type="entry name" value="FAD/NAD(P)-binding domain"/>
    <property type="match status" value="2"/>
</dbReference>
<feature type="active site" description="Proton acceptor" evidence="9">
    <location>
        <position position="532"/>
    </location>
</feature>
<dbReference type="FunFam" id="3.50.50.60:FF:000001">
    <property type="entry name" value="Dihydrolipoyl dehydrogenase, mitochondrial"/>
    <property type="match status" value="1"/>
</dbReference>
<dbReference type="InterPro" id="IPR023753">
    <property type="entry name" value="FAD/NAD-binding_dom"/>
</dbReference>
<dbReference type="SUPFAM" id="SSF51905">
    <property type="entry name" value="FAD/NAD(P)-binding domain"/>
    <property type="match status" value="1"/>
</dbReference>
<evidence type="ECO:0000256" key="7">
    <source>
        <dbReference type="ARBA" id="ARBA00023284"/>
    </source>
</evidence>
<comment type="similarity">
    <text evidence="1 12">Belongs to the class-I pyridine nucleotide-disulfide oxidoreductase family.</text>
</comment>
<dbReference type="PRINTS" id="PR00368">
    <property type="entry name" value="FADPNR"/>
</dbReference>
<dbReference type="FunFam" id="3.30.390.30:FF:000001">
    <property type="entry name" value="Dihydrolipoyl dehydrogenase"/>
    <property type="match status" value="1"/>
</dbReference>
<dbReference type="GO" id="GO:0045254">
    <property type="term" value="C:pyruvate dehydrogenase complex"/>
    <property type="evidence" value="ECO:0007669"/>
    <property type="project" value="UniProtKB-ARBA"/>
</dbReference>
<comment type="caution">
    <text evidence="15">The sequence shown here is derived from an EMBL/GenBank/DDBJ whole genome shotgun (WGS) entry which is preliminary data.</text>
</comment>
<keyword evidence="2 12" id="KW-0285">Flavoprotein</keyword>
<evidence type="ECO:0000256" key="4">
    <source>
        <dbReference type="ARBA" id="ARBA00023002"/>
    </source>
</evidence>
<organism evidence="15 16">
    <name type="scientific">Trichinella patagoniensis</name>
    <dbReference type="NCBI Taxonomy" id="990121"/>
    <lineage>
        <taxon>Eukaryota</taxon>
        <taxon>Metazoa</taxon>
        <taxon>Ecdysozoa</taxon>
        <taxon>Nematoda</taxon>
        <taxon>Enoplea</taxon>
        <taxon>Dorylaimia</taxon>
        <taxon>Trichinellida</taxon>
        <taxon>Trichinellidae</taxon>
        <taxon>Trichinella</taxon>
    </lineage>
</organism>
<keyword evidence="10" id="KW-0547">Nucleotide-binding</keyword>
<evidence type="ECO:0000256" key="5">
    <source>
        <dbReference type="ARBA" id="ARBA00023027"/>
    </source>
</evidence>
<dbReference type="InterPro" id="IPR004099">
    <property type="entry name" value="Pyr_nucl-diS_OxRdtase_dimer"/>
</dbReference>
<comment type="catalytic activity">
    <reaction evidence="8 12">
        <text>N(6)-[(R)-dihydrolipoyl]-L-lysyl-[protein] + NAD(+) = N(6)-[(R)-lipoyl]-L-lysyl-[protein] + NADH + H(+)</text>
        <dbReference type="Rhea" id="RHEA:15045"/>
        <dbReference type="Rhea" id="RHEA-COMP:10474"/>
        <dbReference type="Rhea" id="RHEA-COMP:10475"/>
        <dbReference type="ChEBI" id="CHEBI:15378"/>
        <dbReference type="ChEBI" id="CHEBI:57540"/>
        <dbReference type="ChEBI" id="CHEBI:57945"/>
        <dbReference type="ChEBI" id="CHEBI:83099"/>
        <dbReference type="ChEBI" id="CHEBI:83100"/>
        <dbReference type="EC" id="1.8.1.4"/>
    </reaction>
</comment>
<dbReference type="AlphaFoldDB" id="A0A0V1A9E5"/>
<evidence type="ECO:0000259" key="14">
    <source>
        <dbReference type="Pfam" id="PF07992"/>
    </source>
</evidence>
<dbReference type="PANTHER" id="PTHR22912:SF151">
    <property type="entry name" value="DIHYDROLIPOYL DEHYDROGENASE, MITOCHONDRIAL"/>
    <property type="match status" value="1"/>
</dbReference>
<accession>A0A0V1A9E5</accession>
<dbReference type="Gene3D" id="3.30.390.30">
    <property type="match status" value="1"/>
</dbReference>
<keyword evidence="16" id="KW-1185">Reference proteome</keyword>
<feature type="binding site" evidence="10">
    <location>
        <position position="123"/>
    </location>
    <ligand>
        <name>FAD</name>
        <dbReference type="ChEBI" id="CHEBI:57692"/>
    </ligand>
</feature>
<evidence type="ECO:0000256" key="8">
    <source>
        <dbReference type="ARBA" id="ARBA00049187"/>
    </source>
</evidence>
<dbReference type="PRINTS" id="PR00411">
    <property type="entry name" value="PNDRDTASEI"/>
</dbReference>
<protein>
    <recommendedName>
        <fullName evidence="12">Dihydrolipoyl dehydrogenase</fullName>
        <ecNumber evidence="12">1.8.1.4</ecNumber>
    </recommendedName>
</protein>
<dbReference type="Pfam" id="PF07992">
    <property type="entry name" value="Pyr_redox_2"/>
    <property type="match status" value="1"/>
</dbReference>
<name>A0A0V1A9E5_9BILA</name>
<evidence type="ECO:0000259" key="13">
    <source>
        <dbReference type="Pfam" id="PF02852"/>
    </source>
</evidence>
<dbReference type="GO" id="GO:0045333">
    <property type="term" value="P:cellular respiration"/>
    <property type="evidence" value="ECO:0007669"/>
    <property type="project" value="UniProtKB-ARBA"/>
</dbReference>
<feature type="domain" description="FAD/NAD(P)-binding" evidence="14">
    <location>
        <begin position="77"/>
        <end position="415"/>
    </location>
</feature>
<comment type="miscellaneous">
    <text evidence="12">The active site is a redox-active disulfide bond.</text>
</comment>
<keyword evidence="7 12" id="KW-0676">Redox-active center</keyword>
<feature type="binding site" evidence="10">
    <location>
        <begin position="216"/>
        <end position="218"/>
    </location>
    <ligand>
        <name>FAD</name>
        <dbReference type="ChEBI" id="CHEBI:57692"/>
    </ligand>
</feature>
<evidence type="ECO:0000256" key="6">
    <source>
        <dbReference type="ARBA" id="ARBA00023157"/>
    </source>
</evidence>
<dbReference type="EMBL" id="JYDQ01000016">
    <property type="protein sequence ID" value="KRY21463.1"/>
    <property type="molecule type" value="Genomic_DNA"/>
</dbReference>
<evidence type="ECO:0000256" key="3">
    <source>
        <dbReference type="ARBA" id="ARBA00022827"/>
    </source>
</evidence>
<keyword evidence="3 10" id="KW-0274">FAD</keyword>
<dbReference type="InterPro" id="IPR006258">
    <property type="entry name" value="Lipoamide_DH"/>
</dbReference>
<dbReference type="PIRSF" id="PIRSF000350">
    <property type="entry name" value="Mercury_reductase_MerA"/>
    <property type="match status" value="1"/>
</dbReference>
<keyword evidence="6" id="KW-1015">Disulfide bond</keyword>
<dbReference type="InterPro" id="IPR012999">
    <property type="entry name" value="Pyr_OxRdtase_I_AS"/>
</dbReference>
<dbReference type="GO" id="GO:0005739">
    <property type="term" value="C:mitochondrion"/>
    <property type="evidence" value="ECO:0007669"/>
    <property type="project" value="TreeGrafter"/>
</dbReference>
<keyword evidence="4 12" id="KW-0560">Oxidoreductase</keyword>
<dbReference type="PANTHER" id="PTHR22912">
    <property type="entry name" value="DISULFIDE OXIDOREDUCTASE"/>
    <property type="match status" value="1"/>
</dbReference>
<dbReference type="PROSITE" id="PS00076">
    <property type="entry name" value="PYRIDINE_REDOX_1"/>
    <property type="match status" value="1"/>
</dbReference>
<dbReference type="SUPFAM" id="SSF55424">
    <property type="entry name" value="FAD/NAD-linked reductases, dimerisation (C-terminal) domain"/>
    <property type="match status" value="1"/>
</dbReference>
<dbReference type="GO" id="GO:0050660">
    <property type="term" value="F:flavin adenine dinucleotide binding"/>
    <property type="evidence" value="ECO:0007669"/>
    <property type="project" value="InterPro"/>
</dbReference>
<feature type="domain" description="Pyridine nucleotide-disulphide oxidoreductase dimerisation" evidence="13">
    <location>
        <begin position="434"/>
        <end position="542"/>
    </location>
</feature>
<feature type="binding site" evidence="10">
    <location>
        <position position="287"/>
    </location>
    <ligand>
        <name>NAD(+)</name>
        <dbReference type="ChEBI" id="CHEBI:57540"/>
    </ligand>
</feature>
<dbReference type="InterPro" id="IPR001100">
    <property type="entry name" value="Pyr_nuc-diS_OxRdtase"/>
</dbReference>
<dbReference type="GO" id="GO:0045252">
    <property type="term" value="C:oxoglutarate dehydrogenase complex"/>
    <property type="evidence" value="ECO:0007669"/>
    <property type="project" value="TreeGrafter"/>
</dbReference>
<reference evidence="15 16" key="1">
    <citation type="submission" date="2015-01" db="EMBL/GenBank/DDBJ databases">
        <title>Evolution of Trichinella species and genotypes.</title>
        <authorList>
            <person name="Korhonen P.K."/>
            <person name="Edoardo P."/>
            <person name="Giuseppe L.R."/>
            <person name="Gasser R.B."/>
        </authorList>
    </citation>
    <scope>NUCLEOTIDE SEQUENCE [LARGE SCALE GENOMIC DNA]</scope>
    <source>
        <strain evidence="15">ISS2496</strain>
    </source>
</reference>
<feature type="non-terminal residue" evidence="15">
    <location>
        <position position="1"/>
    </location>
</feature>
<dbReference type="GO" id="GO:0006103">
    <property type="term" value="P:2-oxoglutarate metabolic process"/>
    <property type="evidence" value="ECO:0007669"/>
    <property type="project" value="TreeGrafter"/>
</dbReference>
<evidence type="ECO:0000256" key="12">
    <source>
        <dbReference type="RuleBase" id="RU003692"/>
    </source>
</evidence>
<proteinExistence type="inferred from homology"/>
<keyword evidence="5 10" id="KW-0520">NAD</keyword>
<dbReference type="Proteomes" id="UP000054783">
    <property type="component" value="Unassembled WGS sequence"/>
</dbReference>
<dbReference type="EC" id="1.8.1.4" evidence="12"/>
<evidence type="ECO:0000313" key="16">
    <source>
        <dbReference type="Proteomes" id="UP000054783"/>
    </source>
</evidence>
<dbReference type="FunFam" id="3.50.50.60:FF:000025">
    <property type="entry name" value="Dihydrolipoyl dehydrogenase"/>
    <property type="match status" value="1"/>
</dbReference>
<feature type="binding site" evidence="10">
    <location>
        <position position="359"/>
    </location>
    <ligand>
        <name>NAD(+)</name>
        <dbReference type="ChEBI" id="CHEBI:57540"/>
    </ligand>
</feature>
<evidence type="ECO:0000256" key="1">
    <source>
        <dbReference type="ARBA" id="ARBA00007532"/>
    </source>
</evidence>
<dbReference type="OrthoDB" id="361797at2759"/>
<comment type="cofactor">
    <cofactor evidence="10 12">
        <name>FAD</name>
        <dbReference type="ChEBI" id="CHEBI:57692"/>
    </cofactor>
    <text evidence="10 12">Binds 1 FAD per subunit.</text>
</comment>
<dbReference type="InterPro" id="IPR036188">
    <property type="entry name" value="FAD/NAD-bd_sf"/>
</dbReference>
<evidence type="ECO:0000256" key="2">
    <source>
        <dbReference type="ARBA" id="ARBA00022630"/>
    </source>
</evidence>
<dbReference type="InterPro" id="IPR050151">
    <property type="entry name" value="Class-I_Pyr_Nuc-Dis_Oxidored"/>
</dbReference>
<dbReference type="Pfam" id="PF02852">
    <property type="entry name" value="Pyr_redox_dim"/>
    <property type="match status" value="1"/>
</dbReference>
<feature type="binding site" evidence="10">
    <location>
        <position position="187"/>
    </location>
    <ligand>
        <name>FAD</name>
        <dbReference type="ChEBI" id="CHEBI:57692"/>
    </ligand>
</feature>
<dbReference type="NCBIfam" id="TIGR01350">
    <property type="entry name" value="lipoamide_DH"/>
    <property type="match status" value="1"/>
</dbReference>